<comment type="subcellular location">
    <subcellularLocation>
        <location evidence="1">Virion</location>
    </subcellularLocation>
</comment>
<protein>
    <recommendedName>
        <fullName evidence="3">Periplasmic copper-binding protein NosD beta helix domain-containing protein</fullName>
    </recommendedName>
</protein>
<dbReference type="SUPFAM" id="SSF51126">
    <property type="entry name" value="Pectin lyase-like"/>
    <property type="match status" value="1"/>
</dbReference>
<evidence type="ECO:0000256" key="1">
    <source>
        <dbReference type="ARBA" id="ARBA00004328"/>
    </source>
</evidence>
<dbReference type="EMBL" id="MZ130499">
    <property type="protein sequence ID" value="QWM91345.2"/>
    <property type="molecule type" value="Genomic_DNA"/>
</dbReference>
<accession>A0AAE7V436</accession>
<dbReference type="InterPro" id="IPR011050">
    <property type="entry name" value="Pectin_lyase_fold/virulence"/>
</dbReference>
<evidence type="ECO:0000256" key="2">
    <source>
        <dbReference type="ARBA" id="ARBA00022844"/>
    </source>
</evidence>
<proteinExistence type="predicted"/>
<evidence type="ECO:0000259" key="3">
    <source>
        <dbReference type="Pfam" id="PF05048"/>
    </source>
</evidence>
<evidence type="ECO:0000313" key="4">
    <source>
        <dbReference type="EMBL" id="QWM91345.2"/>
    </source>
</evidence>
<organism evidence="4 5">
    <name type="scientific">uncultured phage cr35_1</name>
    <dbReference type="NCBI Taxonomy" id="2986408"/>
    <lineage>
        <taxon>Viruses</taxon>
        <taxon>Duplodnaviria</taxon>
        <taxon>Heunggongvirae</taxon>
        <taxon>Uroviricota</taxon>
        <taxon>Caudoviricetes</taxon>
        <taxon>Crassvirales</taxon>
        <taxon>Suoliviridae</taxon>
        <taxon>Bearivirinae</taxon>
        <taxon>Afonbuvirus</taxon>
        <taxon>Afonbuvirus coli</taxon>
    </lineage>
</organism>
<name>A0AAE7V436_9CAUD</name>
<keyword evidence="5" id="KW-1185">Reference proteome</keyword>
<dbReference type="GO" id="GO:0019058">
    <property type="term" value="P:viral life cycle"/>
    <property type="evidence" value="ECO:0007669"/>
    <property type="project" value="UniProtKB-ARBA"/>
</dbReference>
<reference evidence="4 5" key="1">
    <citation type="submission" date="2021-04" db="EMBL/GenBank/DDBJ databases">
        <authorList>
            <person name="Shkoporov A.N."/>
            <person name="Stockdale S.R."/>
            <person name="Guerin E."/>
            <person name="Ross R.P."/>
            <person name="Hill C."/>
        </authorList>
    </citation>
    <scope>NUCLEOTIDE SEQUENCE [LARGE SCALE GENOMIC DNA]</scope>
    <source>
        <strain evidence="5">cr35_1</strain>
    </source>
</reference>
<dbReference type="Gene3D" id="2.160.20.10">
    <property type="entry name" value="Single-stranded right-handed beta-helix, Pectin lyase-like"/>
    <property type="match status" value="1"/>
</dbReference>
<dbReference type="Pfam" id="PF05048">
    <property type="entry name" value="NosD"/>
    <property type="match status" value="1"/>
</dbReference>
<dbReference type="GO" id="GO:0051701">
    <property type="term" value="P:biological process involved in interaction with host"/>
    <property type="evidence" value="ECO:0007669"/>
    <property type="project" value="UniProtKB-ARBA"/>
</dbReference>
<dbReference type="InterPro" id="IPR012334">
    <property type="entry name" value="Pectin_lyas_fold"/>
</dbReference>
<keyword evidence="2" id="KW-0946">Virion</keyword>
<evidence type="ECO:0000313" key="5">
    <source>
        <dbReference type="Proteomes" id="UP000828011"/>
    </source>
</evidence>
<gene>
    <name evidence="4" type="primary">gp_77169</name>
</gene>
<feature type="domain" description="Periplasmic copper-binding protein NosD beta helix" evidence="3">
    <location>
        <begin position="370"/>
        <end position="508"/>
    </location>
</feature>
<dbReference type="GO" id="GO:0044423">
    <property type="term" value="C:virion component"/>
    <property type="evidence" value="ECO:0007669"/>
    <property type="project" value="UniProtKB-KW"/>
</dbReference>
<sequence>MIQVADNFNYRGKKPNFDRDSFDTLQDMKNYSENSLDDGHISYCKETNKHYKFNSNNQSDPTTGKWVEQHEAVPADEEDITEQNGTLQLANKTYDKQSFSGLGRVYLRKNIVGDKNVLTQAMINKANTIYVIQYDYDLKEASINIPENCVLQFDGGSLSNGTIHGSLTKISNDSNAKIFDSISFTGTFSVIKIYANWFDNPEDDDISIAFRQAFELNKVNKLDNYSTITVLNGEYNCRGYILMGTSTILDFNGSIIHDLDIDTPLVTTPPFENQSGNEYSRCTIRNGRILSYGNRLKYYTIDLFNVWRLTCEYLIIAGRGEYTTKAKHGIGIGSKKKDYTASCFVNRVVHCQVPMIDIHEGATDSYIAFNEIWANNLDTALIVGASSQIIVNNQFVGGQGKGCIYIDENVNLLKIEGNYFDGSYDKLDTNYGIYATKQSGKNIITGNSFWHLKKEAIHIEGLFDSTIANNNFDDNDIYGRGLPDIYLGVSSYSNVIIGNTFNRQMIFDPSDNYVVKNRKDAGTLAPIFNISSTISNGTTLITGNTLINPQLYLPAVYTNNPNLIVSKGNNHSIFENKSSDPTLNYMQCGDIKATQNAPIIKNTLGKFNRLQIVKTSQQKKQSEALNYYTFDGTSVFDTDNIKPTWVYKETWYDSNGNPAYAEKTGTQYQRPANVKMGFYYFDTSLNKPIWKNSDTENVWIDATGATV</sequence>
<dbReference type="InterPro" id="IPR007742">
    <property type="entry name" value="NosD_dom"/>
</dbReference>
<dbReference type="Proteomes" id="UP000828011">
    <property type="component" value="Segment"/>
</dbReference>